<keyword evidence="3" id="KW-1185">Reference proteome</keyword>
<evidence type="ECO:0000313" key="2">
    <source>
        <dbReference type="EMBL" id="QCE11356.1"/>
    </source>
</evidence>
<proteinExistence type="predicted"/>
<sequence>MAKHHSSSEDETPIKRPTRRASRLRQLLIRRANGQKTPVDINVDTRMPRGRYADVFKSYLEMLARERISILTPSFDHVTEVD</sequence>
<organism evidence="2 3">
    <name type="scientific">Vigna unguiculata</name>
    <name type="common">Cowpea</name>
    <dbReference type="NCBI Taxonomy" id="3917"/>
    <lineage>
        <taxon>Eukaryota</taxon>
        <taxon>Viridiplantae</taxon>
        <taxon>Streptophyta</taxon>
        <taxon>Embryophyta</taxon>
        <taxon>Tracheophyta</taxon>
        <taxon>Spermatophyta</taxon>
        <taxon>Magnoliopsida</taxon>
        <taxon>eudicotyledons</taxon>
        <taxon>Gunneridae</taxon>
        <taxon>Pentapetalae</taxon>
        <taxon>rosids</taxon>
        <taxon>fabids</taxon>
        <taxon>Fabales</taxon>
        <taxon>Fabaceae</taxon>
        <taxon>Papilionoideae</taxon>
        <taxon>50 kb inversion clade</taxon>
        <taxon>NPAAA clade</taxon>
        <taxon>indigoferoid/millettioid clade</taxon>
        <taxon>Phaseoleae</taxon>
        <taxon>Vigna</taxon>
    </lineage>
</organism>
<feature type="region of interest" description="Disordered" evidence="1">
    <location>
        <begin position="1"/>
        <end position="21"/>
    </location>
</feature>
<protein>
    <submittedName>
        <fullName evidence="2">Uncharacterized protein</fullName>
    </submittedName>
</protein>
<evidence type="ECO:0000256" key="1">
    <source>
        <dbReference type="SAM" id="MobiDB-lite"/>
    </source>
</evidence>
<reference evidence="2 3" key="1">
    <citation type="submission" date="2019-04" db="EMBL/GenBank/DDBJ databases">
        <title>An improved genome assembly and genetic linkage map for asparagus bean, Vigna unguiculata ssp. sesquipedialis.</title>
        <authorList>
            <person name="Xia Q."/>
            <person name="Zhang R."/>
            <person name="Dong Y."/>
        </authorList>
    </citation>
    <scope>NUCLEOTIDE SEQUENCE [LARGE SCALE GENOMIC DNA]</scope>
    <source>
        <tissue evidence="2">Leaf</tissue>
    </source>
</reference>
<evidence type="ECO:0000313" key="3">
    <source>
        <dbReference type="Proteomes" id="UP000501690"/>
    </source>
</evidence>
<gene>
    <name evidence="2" type="ORF">DEO72_LG10g2589</name>
</gene>
<accession>A0A4D6NCB5</accession>
<name>A0A4D6NCB5_VIGUN</name>
<dbReference type="AlphaFoldDB" id="A0A4D6NCB5"/>
<feature type="compositionally biased region" description="Basic and acidic residues" evidence="1">
    <location>
        <begin position="1"/>
        <end position="14"/>
    </location>
</feature>
<dbReference type="EMBL" id="CP039354">
    <property type="protein sequence ID" value="QCE11356.1"/>
    <property type="molecule type" value="Genomic_DNA"/>
</dbReference>
<dbReference type="Proteomes" id="UP000501690">
    <property type="component" value="Linkage Group LG10"/>
</dbReference>